<gene>
    <name evidence="5" type="ORF">MATL_G00179100</name>
</gene>
<feature type="region of interest" description="Disordered" evidence="1">
    <location>
        <begin position="324"/>
        <end position="414"/>
    </location>
</feature>
<keyword evidence="2" id="KW-0812">Transmembrane</keyword>
<feature type="compositionally biased region" description="Polar residues" evidence="1">
    <location>
        <begin position="352"/>
        <end position="369"/>
    </location>
</feature>
<dbReference type="OrthoDB" id="9944680at2759"/>
<feature type="transmembrane region" description="Helical" evidence="2">
    <location>
        <begin position="234"/>
        <end position="254"/>
    </location>
</feature>
<dbReference type="CDD" id="cd00063">
    <property type="entry name" value="FN3"/>
    <property type="match status" value="1"/>
</dbReference>
<evidence type="ECO:0000259" key="4">
    <source>
        <dbReference type="PROSITE" id="PS50853"/>
    </source>
</evidence>
<feature type="domain" description="Fibronectin type-III" evidence="4">
    <location>
        <begin position="130"/>
        <end position="232"/>
    </location>
</feature>
<keyword evidence="2" id="KW-0472">Membrane</keyword>
<dbReference type="GO" id="GO:0005886">
    <property type="term" value="C:plasma membrane"/>
    <property type="evidence" value="ECO:0007669"/>
    <property type="project" value="TreeGrafter"/>
</dbReference>
<dbReference type="Pfam" id="PF09294">
    <property type="entry name" value="Interfer-bind"/>
    <property type="match status" value="1"/>
</dbReference>
<protein>
    <recommendedName>
        <fullName evidence="4">Fibronectin type-III domain-containing protein</fullName>
    </recommendedName>
</protein>
<reference evidence="5" key="1">
    <citation type="submission" date="2021-01" db="EMBL/GenBank/DDBJ databases">
        <authorList>
            <person name="Zahm M."/>
            <person name="Roques C."/>
            <person name="Cabau C."/>
            <person name="Klopp C."/>
            <person name="Donnadieu C."/>
            <person name="Jouanno E."/>
            <person name="Lampietro C."/>
            <person name="Louis A."/>
            <person name="Herpin A."/>
            <person name="Echchiki A."/>
            <person name="Berthelot C."/>
            <person name="Parey E."/>
            <person name="Roest-Crollius H."/>
            <person name="Braasch I."/>
            <person name="Postlethwait J."/>
            <person name="Bobe J."/>
            <person name="Montfort J."/>
            <person name="Bouchez O."/>
            <person name="Begum T."/>
            <person name="Mejri S."/>
            <person name="Adams A."/>
            <person name="Chen W.-J."/>
            <person name="Guiguen Y."/>
        </authorList>
    </citation>
    <scope>NUCLEOTIDE SEQUENCE</scope>
    <source>
        <strain evidence="5">YG-15Mar2019-1</strain>
        <tissue evidence="5">Brain</tissue>
    </source>
</reference>
<dbReference type="PROSITE" id="PS50853">
    <property type="entry name" value="FN3"/>
    <property type="match status" value="2"/>
</dbReference>
<feature type="chain" id="PRO_5038520731" description="Fibronectin type-III domain-containing protein" evidence="3">
    <location>
        <begin position="19"/>
        <end position="414"/>
    </location>
</feature>
<dbReference type="PANTHER" id="PTHR20859:SF85">
    <property type="entry name" value="INTERFERON ALPHA_BETA RECEPTOR 1 ISOFORM X1"/>
    <property type="match status" value="1"/>
</dbReference>
<organism evidence="5 6">
    <name type="scientific">Megalops atlanticus</name>
    <name type="common">Tarpon</name>
    <name type="synonym">Clupea gigantea</name>
    <dbReference type="NCBI Taxonomy" id="7932"/>
    <lineage>
        <taxon>Eukaryota</taxon>
        <taxon>Metazoa</taxon>
        <taxon>Chordata</taxon>
        <taxon>Craniata</taxon>
        <taxon>Vertebrata</taxon>
        <taxon>Euteleostomi</taxon>
        <taxon>Actinopterygii</taxon>
        <taxon>Neopterygii</taxon>
        <taxon>Teleostei</taxon>
        <taxon>Elopiformes</taxon>
        <taxon>Megalopidae</taxon>
        <taxon>Megalops</taxon>
    </lineage>
</organism>
<dbReference type="Gene3D" id="2.60.40.10">
    <property type="entry name" value="Immunoglobulins"/>
    <property type="match status" value="2"/>
</dbReference>
<dbReference type="InterPro" id="IPR036116">
    <property type="entry name" value="FN3_sf"/>
</dbReference>
<evidence type="ECO:0000313" key="6">
    <source>
        <dbReference type="Proteomes" id="UP001046870"/>
    </source>
</evidence>
<keyword evidence="6" id="KW-1185">Reference proteome</keyword>
<name>A0A9D3PR93_MEGAT</name>
<evidence type="ECO:0000256" key="1">
    <source>
        <dbReference type="SAM" id="MobiDB-lite"/>
    </source>
</evidence>
<proteinExistence type="predicted"/>
<dbReference type="InterPro" id="IPR050650">
    <property type="entry name" value="Type-II_Cytokine-TF_Rcpt"/>
</dbReference>
<dbReference type="Proteomes" id="UP001046870">
    <property type="component" value="Chromosome 15"/>
</dbReference>
<dbReference type="PANTHER" id="PTHR20859">
    <property type="entry name" value="INTERFERON/INTERLEUKIN RECEPTOR"/>
    <property type="match status" value="1"/>
</dbReference>
<dbReference type="InterPro" id="IPR013783">
    <property type="entry name" value="Ig-like_fold"/>
</dbReference>
<keyword evidence="3" id="KW-0732">Signal</keyword>
<dbReference type="GO" id="GO:0004904">
    <property type="term" value="F:interferon receptor activity"/>
    <property type="evidence" value="ECO:0007669"/>
    <property type="project" value="TreeGrafter"/>
</dbReference>
<dbReference type="InterPro" id="IPR003961">
    <property type="entry name" value="FN3_dom"/>
</dbReference>
<dbReference type="EMBL" id="JAFDVH010000015">
    <property type="protein sequence ID" value="KAG7463675.1"/>
    <property type="molecule type" value="Genomic_DNA"/>
</dbReference>
<evidence type="ECO:0000256" key="3">
    <source>
        <dbReference type="SAM" id="SignalP"/>
    </source>
</evidence>
<dbReference type="InterPro" id="IPR015373">
    <property type="entry name" value="Interferon/interleukin_rcp_dom"/>
</dbReference>
<dbReference type="AlphaFoldDB" id="A0A9D3PR93"/>
<feature type="domain" description="Fibronectin type-III" evidence="4">
    <location>
        <begin position="27"/>
        <end position="124"/>
    </location>
</feature>
<comment type="caution">
    <text evidence="5">The sequence shown here is derived from an EMBL/GenBank/DDBJ whole genome shotgun (WGS) entry which is preliminary data.</text>
</comment>
<dbReference type="Pfam" id="PF01108">
    <property type="entry name" value="Tissue_fac"/>
    <property type="match status" value="1"/>
</dbReference>
<evidence type="ECO:0000313" key="5">
    <source>
        <dbReference type="EMBL" id="KAG7463675.1"/>
    </source>
</evidence>
<accession>A0A9D3PR93</accession>
<feature type="signal peptide" evidence="3">
    <location>
        <begin position="1"/>
        <end position="18"/>
    </location>
</feature>
<dbReference type="SUPFAM" id="SSF49265">
    <property type="entry name" value="Fibronectin type III"/>
    <property type="match status" value="2"/>
</dbReference>
<evidence type="ECO:0000256" key="2">
    <source>
        <dbReference type="SAM" id="Phobius"/>
    </source>
</evidence>
<keyword evidence="2" id="KW-1133">Transmembrane helix</keyword>
<sequence length="414" mass="46670">MIVIFTFFFMILAFLAHAYKVSAVLPSPQNLTLQTLNTQYILRWQWDQGLCGNQAATFTAQYLAKYKLHVKKRSWESVCTNTLDTQCDFTGSNLHYLGIYMLRVRARCAGENSEWVQIEFCPQKHANLGPPSKVEVTSGIRLLEVQISDPLTSTNGSMKEIYPDMYYLIMYWKYSKSSVKSYEHIETSNKLVTLTNLEPWTMYCMRVQSRYDFYKKASHFSPTQCQQTTGQTPFWQIFLWFLASLVLCFLGVLLPSYASLRSYRVIKATFFPSYQLPSNIQEYLCDSSPGSDRPRLLTPESEVEVCCERLDVCPVVVLPEIHALPDPPASEQDTSRHSRQGSGDSGVYSEEGSGQTGTVATAGSKQASEQVKMVEMGTDPGSERLISAPCGPSWKSHTSHPSSWAGESVIEECV</sequence>